<name>A0A672H5Q7_SALFA</name>
<dbReference type="Pfam" id="PF07654">
    <property type="entry name" value="C1-set"/>
    <property type="match status" value="1"/>
</dbReference>
<dbReference type="GO" id="GO:0005576">
    <property type="term" value="C:extracellular region"/>
    <property type="evidence" value="ECO:0007669"/>
    <property type="project" value="UniProtKB-SubCell"/>
</dbReference>
<dbReference type="Proteomes" id="UP000472267">
    <property type="component" value="Chromosome 17"/>
</dbReference>
<keyword evidence="7" id="KW-0393">Immunoglobulin domain</keyword>
<keyword evidence="6" id="KW-0391">Immunity</keyword>
<reference evidence="10" key="1">
    <citation type="submission" date="2019-06" db="EMBL/GenBank/DDBJ databases">
        <authorList>
            <consortium name="Wellcome Sanger Institute Data Sharing"/>
        </authorList>
    </citation>
    <scope>NUCLEOTIDE SEQUENCE [LARGE SCALE GENOMIC DNA]</scope>
</reference>
<dbReference type="GO" id="GO:0002474">
    <property type="term" value="P:antigen processing and presentation of peptide antigen via MHC class I"/>
    <property type="evidence" value="ECO:0007669"/>
    <property type="project" value="UniProtKB-KW"/>
</dbReference>
<dbReference type="InterPro" id="IPR007110">
    <property type="entry name" value="Ig-like_dom"/>
</dbReference>
<dbReference type="FunFam" id="2.60.40.10:FF:001005">
    <property type="entry name" value="Beta-2-microglobulin"/>
    <property type="match status" value="1"/>
</dbReference>
<gene>
    <name evidence="10" type="primary">LOC115404252</name>
</gene>
<evidence type="ECO:0000256" key="6">
    <source>
        <dbReference type="ARBA" id="ARBA00022859"/>
    </source>
</evidence>
<evidence type="ECO:0000256" key="1">
    <source>
        <dbReference type="ARBA" id="ARBA00004613"/>
    </source>
</evidence>
<keyword evidence="8" id="KW-0732">Signal</keyword>
<evidence type="ECO:0000313" key="11">
    <source>
        <dbReference type="Proteomes" id="UP000472267"/>
    </source>
</evidence>
<dbReference type="PANTHER" id="PTHR19944:SF62">
    <property type="entry name" value="BETA-2-MICROGLOBULIN"/>
    <property type="match status" value="1"/>
</dbReference>
<proteinExistence type="inferred from homology"/>
<dbReference type="InterPro" id="IPR003006">
    <property type="entry name" value="Ig/MHC_CS"/>
</dbReference>
<evidence type="ECO:0000256" key="2">
    <source>
        <dbReference type="ARBA" id="ARBA00009564"/>
    </source>
</evidence>
<dbReference type="SMART" id="SM00407">
    <property type="entry name" value="IGc1"/>
    <property type="match status" value="1"/>
</dbReference>
<dbReference type="OMA" id="WCVVLVW"/>
<evidence type="ECO:0000313" key="10">
    <source>
        <dbReference type="Ensembl" id="ENSSFAP00005024414.1"/>
    </source>
</evidence>
<dbReference type="AlphaFoldDB" id="A0A672H5Q7"/>
<evidence type="ECO:0000256" key="5">
    <source>
        <dbReference type="ARBA" id="ARBA00022525"/>
    </source>
</evidence>
<evidence type="ECO:0000256" key="3">
    <source>
        <dbReference type="ARBA" id="ARBA00018767"/>
    </source>
</evidence>
<sequence length="132" mass="15090">MGRLLCFLLLLFCLCCSAAAKDASPKVQVYSRAPREFGKNNTLICHVSGFHPPEISIKLLKNEQELPNSQQTDLAFEESWKYHLTTHVSFTPDPKDKYSCRVTHLQDTKTYDWGLYLCCPLLHCTHRCLTGL</sequence>
<dbReference type="FunCoup" id="A0A672H5Q7">
    <property type="interactions" value="606"/>
</dbReference>
<dbReference type="InterPro" id="IPR013783">
    <property type="entry name" value="Ig-like_fold"/>
</dbReference>
<dbReference type="InParanoid" id="A0A672H5Q7"/>
<dbReference type="GO" id="GO:0042612">
    <property type="term" value="C:MHC class I protein complex"/>
    <property type="evidence" value="ECO:0007669"/>
    <property type="project" value="UniProtKB-KW"/>
</dbReference>
<evidence type="ECO:0000256" key="7">
    <source>
        <dbReference type="ARBA" id="ARBA00023319"/>
    </source>
</evidence>
<keyword evidence="4" id="KW-0490">MHC I</keyword>
<evidence type="ECO:0000256" key="4">
    <source>
        <dbReference type="ARBA" id="ARBA00022451"/>
    </source>
</evidence>
<evidence type="ECO:0000256" key="8">
    <source>
        <dbReference type="SAM" id="SignalP"/>
    </source>
</evidence>
<comment type="similarity">
    <text evidence="2">Belongs to the beta-2-microglobulin family.</text>
</comment>
<organism evidence="10 11">
    <name type="scientific">Salarias fasciatus</name>
    <name type="common">Jewelled blenny</name>
    <name type="synonym">Blennius fasciatus</name>
    <dbReference type="NCBI Taxonomy" id="181472"/>
    <lineage>
        <taxon>Eukaryota</taxon>
        <taxon>Metazoa</taxon>
        <taxon>Chordata</taxon>
        <taxon>Craniata</taxon>
        <taxon>Vertebrata</taxon>
        <taxon>Euteleostomi</taxon>
        <taxon>Actinopterygii</taxon>
        <taxon>Neopterygii</taxon>
        <taxon>Teleostei</taxon>
        <taxon>Neoteleostei</taxon>
        <taxon>Acanthomorphata</taxon>
        <taxon>Ovalentaria</taxon>
        <taxon>Blenniimorphae</taxon>
        <taxon>Blenniiformes</taxon>
        <taxon>Blennioidei</taxon>
        <taxon>Blenniidae</taxon>
        <taxon>Salariinae</taxon>
        <taxon>Salarias</taxon>
    </lineage>
</organism>
<dbReference type="Ensembl" id="ENSSFAT00005025394.1">
    <property type="protein sequence ID" value="ENSSFAP00005024414.1"/>
    <property type="gene ID" value="ENSSFAG00005012572.1"/>
</dbReference>
<reference evidence="10" key="3">
    <citation type="submission" date="2025-09" db="UniProtKB">
        <authorList>
            <consortium name="Ensembl"/>
        </authorList>
    </citation>
    <scope>IDENTIFICATION</scope>
</reference>
<dbReference type="GO" id="GO:0010038">
    <property type="term" value="P:response to metal ion"/>
    <property type="evidence" value="ECO:0007669"/>
    <property type="project" value="UniProtKB-ARBA"/>
</dbReference>
<protein>
    <recommendedName>
        <fullName evidence="3">Beta-2-microglobulin</fullName>
    </recommendedName>
</protein>
<feature type="chain" id="PRO_5025512025" description="Beta-2-microglobulin" evidence="8">
    <location>
        <begin position="21"/>
        <end position="132"/>
    </location>
</feature>
<dbReference type="SUPFAM" id="SSF48726">
    <property type="entry name" value="Immunoglobulin"/>
    <property type="match status" value="1"/>
</dbReference>
<comment type="subcellular location">
    <subcellularLocation>
        <location evidence="1">Secreted</location>
    </subcellularLocation>
</comment>
<keyword evidence="5" id="KW-0964">Secreted</keyword>
<feature type="domain" description="Ig-like" evidence="9">
    <location>
        <begin position="25"/>
        <end position="112"/>
    </location>
</feature>
<dbReference type="PROSITE" id="PS00290">
    <property type="entry name" value="IG_MHC"/>
    <property type="match status" value="1"/>
</dbReference>
<accession>A0A672H5Q7</accession>
<dbReference type="Gene3D" id="2.60.40.10">
    <property type="entry name" value="Immunoglobulins"/>
    <property type="match status" value="1"/>
</dbReference>
<dbReference type="InterPro" id="IPR003597">
    <property type="entry name" value="Ig_C1-set"/>
</dbReference>
<dbReference type="PROSITE" id="PS50835">
    <property type="entry name" value="IG_LIKE"/>
    <property type="match status" value="1"/>
</dbReference>
<keyword evidence="11" id="KW-1185">Reference proteome</keyword>
<evidence type="ECO:0000259" key="9">
    <source>
        <dbReference type="PROSITE" id="PS50835"/>
    </source>
</evidence>
<dbReference type="InterPro" id="IPR036179">
    <property type="entry name" value="Ig-like_dom_sf"/>
</dbReference>
<dbReference type="InterPro" id="IPR050160">
    <property type="entry name" value="MHC/Immunoglobulin"/>
</dbReference>
<feature type="signal peptide" evidence="8">
    <location>
        <begin position="1"/>
        <end position="20"/>
    </location>
</feature>
<dbReference type="PANTHER" id="PTHR19944">
    <property type="entry name" value="MHC CLASS II-RELATED"/>
    <property type="match status" value="1"/>
</dbReference>
<reference evidence="10" key="2">
    <citation type="submission" date="2025-08" db="UniProtKB">
        <authorList>
            <consortium name="Ensembl"/>
        </authorList>
    </citation>
    <scope>IDENTIFICATION</scope>
</reference>